<dbReference type="SUPFAM" id="SSF46548">
    <property type="entry name" value="alpha-helical ferredoxin"/>
    <property type="match status" value="1"/>
</dbReference>
<dbReference type="Pfam" id="PF13183">
    <property type="entry name" value="Fer4_8"/>
    <property type="match status" value="1"/>
</dbReference>
<dbReference type="Proteomes" id="UP000197032">
    <property type="component" value="Unassembled WGS sequence"/>
</dbReference>
<comment type="catalytic activity">
    <reaction evidence="6">
        <text>(R)-lactate + A = pyruvate + AH2</text>
        <dbReference type="Rhea" id="RHEA:15089"/>
        <dbReference type="ChEBI" id="CHEBI:13193"/>
        <dbReference type="ChEBI" id="CHEBI:15361"/>
        <dbReference type="ChEBI" id="CHEBI:16004"/>
        <dbReference type="ChEBI" id="CHEBI:17499"/>
    </reaction>
</comment>
<dbReference type="EC" id="1.1.99.14" evidence="6"/>
<dbReference type="PANTHER" id="PTHR32479:SF17">
    <property type="entry name" value="GLYCOLATE OXIDASE IRON-SULFUR SUBUNIT"/>
    <property type="match status" value="1"/>
</dbReference>
<evidence type="ECO:0000256" key="3">
    <source>
        <dbReference type="ARBA" id="ARBA00022737"/>
    </source>
</evidence>
<dbReference type="InterPro" id="IPR017900">
    <property type="entry name" value="4Fe4S_Fe_S_CS"/>
</dbReference>
<comment type="cofactor">
    <cofactor evidence="6">
        <name>[4Fe-4S] cluster</name>
        <dbReference type="ChEBI" id="CHEBI:49883"/>
    </cofactor>
    <text evidence="6">Binds 2 [4Fe-4S] clusters.</text>
</comment>
<gene>
    <name evidence="9" type="ORF">KKC1_29140</name>
</gene>
<evidence type="ECO:0000256" key="5">
    <source>
        <dbReference type="ARBA" id="ARBA00023014"/>
    </source>
</evidence>
<evidence type="ECO:0000256" key="1">
    <source>
        <dbReference type="ARBA" id="ARBA00022485"/>
    </source>
</evidence>
<comment type="caution">
    <text evidence="9">The sequence shown here is derived from an EMBL/GenBank/DDBJ whole genome shotgun (WGS) entry which is preliminary data.</text>
</comment>
<feature type="domain" description="4Fe-4S ferredoxin-type" evidence="8">
    <location>
        <begin position="61"/>
        <end position="90"/>
    </location>
</feature>
<dbReference type="InterPro" id="IPR017896">
    <property type="entry name" value="4Fe4S_Fe-S-bd"/>
</dbReference>
<reference evidence="10" key="1">
    <citation type="journal article" date="2017" name="Appl. Environ. Microbiol.">
        <title>Genomic analysis of Calderihabitans maritimus KKC1, a thermophilic hydrogenogenic carboxydotrophic bacterium isolated from marine sediment.</title>
        <authorList>
            <person name="Omae K."/>
            <person name="Yoneda Y."/>
            <person name="Fukuyama Y."/>
            <person name="Yoshida T."/>
            <person name="Sako Y."/>
        </authorList>
    </citation>
    <scope>NUCLEOTIDE SEQUENCE [LARGE SCALE GENOMIC DNA]</scope>
    <source>
        <strain evidence="10">KKC1</strain>
    </source>
</reference>
<dbReference type="GO" id="GO:0051539">
    <property type="term" value="F:4 iron, 4 sulfur cluster binding"/>
    <property type="evidence" value="ECO:0007669"/>
    <property type="project" value="UniProtKB-UniRule"/>
</dbReference>
<evidence type="ECO:0000259" key="8">
    <source>
        <dbReference type="PROSITE" id="PS51379"/>
    </source>
</evidence>
<keyword evidence="10" id="KW-1185">Reference proteome</keyword>
<feature type="domain" description="4Fe-4S ferredoxin-type" evidence="8">
    <location>
        <begin position="6"/>
        <end position="37"/>
    </location>
</feature>
<dbReference type="InterPro" id="IPR009051">
    <property type="entry name" value="Helical_ferredxn"/>
</dbReference>
<keyword evidence="5 6" id="KW-0411">Iron-sulfur</keyword>
<sequence length="446" mass="49638">MVQEIGRSELQQKILRCNRCGFCQDVCPTYKVTGDEFNVARGRIRLTRLVVEGKYHWGEEAEITQHIESCLLCKACVATCPSRVATDEIVAQARAEITAAKGLTPFKRLVYRGVFSHNRRLVRVGRLLRYYQKSGIRWVVKKSGALKLMRNLGKAEDIIPQVPAANLREQLPQILKPVANPAHKVAYYPGCAINVFYSDIGKATIQVLQKNLCQVVVPHTVCCGGPHHSAGDHEEVKRLARENIDFLGRYEVEAIITDCATCGSILKEYGRLLQDDPGYREKALEFSAKVKDINEYLVEIGYSRELGPLPVVVSYHDPCHLGRGQKIIGPPREILKSIPQLELREMQEADWCCGGAGSYGITHPEISRKILDRKMKNFQATGASVLATSCPACTMQLQYGIKRYGLQAQVVHPVQLLARAYQAAEKKEEGEGNVPLPSGSENKTAV</sequence>
<dbReference type="Pfam" id="PF02754">
    <property type="entry name" value="CCG"/>
    <property type="match status" value="2"/>
</dbReference>
<keyword evidence="1 6" id="KW-0004">4Fe-4S</keyword>
<evidence type="ECO:0000313" key="10">
    <source>
        <dbReference type="Proteomes" id="UP000197032"/>
    </source>
</evidence>
<dbReference type="AlphaFoldDB" id="A0A1Z5HWQ1"/>
<evidence type="ECO:0000256" key="6">
    <source>
        <dbReference type="PIRNR" id="PIRNR000139"/>
    </source>
</evidence>
<dbReference type="InterPro" id="IPR012257">
    <property type="entry name" value="Glc_ox_4Fe-4S"/>
</dbReference>
<comment type="catalytic activity">
    <reaction evidence="6">
        <text>glycolate + A = glyoxylate + AH2</text>
        <dbReference type="Rhea" id="RHEA:21264"/>
        <dbReference type="ChEBI" id="CHEBI:13193"/>
        <dbReference type="ChEBI" id="CHEBI:17499"/>
        <dbReference type="ChEBI" id="CHEBI:29805"/>
        <dbReference type="ChEBI" id="CHEBI:36655"/>
        <dbReference type="EC" id="1.1.99.14"/>
    </reaction>
</comment>
<dbReference type="EMBL" id="BDGJ01000168">
    <property type="protein sequence ID" value="GAW93787.1"/>
    <property type="molecule type" value="Genomic_DNA"/>
</dbReference>
<dbReference type="Gene3D" id="1.10.1060.10">
    <property type="entry name" value="Alpha-helical ferredoxin"/>
    <property type="match status" value="1"/>
</dbReference>
<keyword evidence="2 6" id="KW-0479">Metal-binding</keyword>
<proteinExistence type="predicted"/>
<dbReference type="PROSITE" id="PS51379">
    <property type="entry name" value="4FE4S_FER_2"/>
    <property type="match status" value="2"/>
</dbReference>
<feature type="region of interest" description="Disordered" evidence="7">
    <location>
        <begin position="427"/>
        <end position="446"/>
    </location>
</feature>
<dbReference type="GO" id="GO:0046872">
    <property type="term" value="F:metal ion binding"/>
    <property type="evidence" value="ECO:0007669"/>
    <property type="project" value="UniProtKB-UniRule"/>
</dbReference>
<keyword evidence="3" id="KW-0677">Repeat</keyword>
<organism evidence="9 10">
    <name type="scientific">Calderihabitans maritimus</name>
    <dbReference type="NCBI Taxonomy" id="1246530"/>
    <lineage>
        <taxon>Bacteria</taxon>
        <taxon>Bacillati</taxon>
        <taxon>Bacillota</taxon>
        <taxon>Clostridia</taxon>
        <taxon>Neomoorellales</taxon>
        <taxon>Calderihabitantaceae</taxon>
        <taxon>Calderihabitans</taxon>
    </lineage>
</organism>
<dbReference type="GO" id="GO:0019154">
    <property type="term" value="F:glycolate dehydrogenase activity"/>
    <property type="evidence" value="ECO:0007669"/>
    <property type="project" value="UniProtKB-EC"/>
</dbReference>
<dbReference type="PIRSF" id="PIRSF000139">
    <property type="entry name" value="Glc_ox_4Fe-4S"/>
    <property type="match status" value="1"/>
</dbReference>
<dbReference type="PANTHER" id="PTHR32479">
    <property type="entry name" value="GLYCOLATE OXIDASE IRON-SULFUR SUBUNIT"/>
    <property type="match status" value="1"/>
</dbReference>
<dbReference type="PROSITE" id="PS00198">
    <property type="entry name" value="4FE4S_FER_1"/>
    <property type="match status" value="2"/>
</dbReference>
<name>A0A1Z5HWQ1_9FIRM</name>
<keyword evidence="4 6" id="KW-0408">Iron</keyword>
<evidence type="ECO:0000256" key="2">
    <source>
        <dbReference type="ARBA" id="ARBA00022723"/>
    </source>
</evidence>
<protein>
    <recommendedName>
        <fullName evidence="6">Glycolate oxidase iron-sulfur subunit</fullName>
        <ecNumber evidence="6">1.1.99.14</ecNumber>
    </recommendedName>
</protein>
<accession>A0A1Z5HWQ1</accession>
<keyword evidence="6" id="KW-0249">Electron transport</keyword>
<evidence type="ECO:0000256" key="4">
    <source>
        <dbReference type="ARBA" id="ARBA00023004"/>
    </source>
</evidence>
<keyword evidence="6" id="KW-0813">Transport</keyword>
<evidence type="ECO:0000256" key="7">
    <source>
        <dbReference type="SAM" id="MobiDB-lite"/>
    </source>
</evidence>
<comment type="function">
    <text evidence="6">Component of a complex that catalyzes the oxidation of glycolate to glyoxylate.</text>
</comment>
<evidence type="ECO:0000313" key="9">
    <source>
        <dbReference type="EMBL" id="GAW93787.1"/>
    </source>
</evidence>
<dbReference type="InterPro" id="IPR004017">
    <property type="entry name" value="Cys_rich_dom"/>
</dbReference>
<dbReference type="RefSeq" id="WP_192868242.1">
    <property type="nucleotide sequence ID" value="NZ_BDGJ01000168.1"/>
</dbReference>